<keyword evidence="2" id="KW-1185">Reference proteome</keyword>
<dbReference type="AlphaFoldDB" id="A0A1H6FLR7"/>
<gene>
    <name evidence="1" type="ORF">SAMN02745716_0545</name>
</gene>
<accession>A0A1H6FLR7</accession>
<organism evidence="1 2">
    <name type="scientific">Thermoleophilum album</name>
    <dbReference type="NCBI Taxonomy" id="29539"/>
    <lineage>
        <taxon>Bacteria</taxon>
        <taxon>Bacillati</taxon>
        <taxon>Actinomycetota</taxon>
        <taxon>Thermoleophilia</taxon>
        <taxon>Thermoleophilales</taxon>
        <taxon>Thermoleophilaceae</taxon>
        <taxon>Thermoleophilum</taxon>
    </lineage>
</organism>
<proteinExistence type="predicted"/>
<protein>
    <submittedName>
        <fullName evidence="1">Uncharacterized protein</fullName>
    </submittedName>
</protein>
<reference evidence="2" key="1">
    <citation type="submission" date="2016-10" db="EMBL/GenBank/DDBJ databases">
        <authorList>
            <person name="Varghese N."/>
            <person name="Submissions S."/>
        </authorList>
    </citation>
    <scope>NUCLEOTIDE SEQUENCE [LARGE SCALE GENOMIC DNA]</scope>
    <source>
        <strain evidence="2">ATCC 35263</strain>
    </source>
</reference>
<dbReference type="RefSeq" id="WP_093116001.1">
    <property type="nucleotide sequence ID" value="NZ_FNWJ01000001.1"/>
</dbReference>
<name>A0A1H6FLR7_THEAL</name>
<evidence type="ECO:0000313" key="1">
    <source>
        <dbReference type="EMBL" id="SEH10765.1"/>
    </source>
</evidence>
<sequence length="72" mass="8260">MALLDPSRRERHKVAEEDVEAVNNRLAKALNHFTRDGDYSVHPNIHDVTEVQATVVLSHDEIPFEVEQLELD</sequence>
<evidence type="ECO:0000313" key="2">
    <source>
        <dbReference type="Proteomes" id="UP000222056"/>
    </source>
</evidence>
<dbReference type="EMBL" id="FNWJ01000001">
    <property type="protein sequence ID" value="SEH10765.1"/>
    <property type="molecule type" value="Genomic_DNA"/>
</dbReference>
<dbReference type="Proteomes" id="UP000222056">
    <property type="component" value="Unassembled WGS sequence"/>
</dbReference>